<keyword evidence="2" id="KW-1185">Reference proteome</keyword>
<dbReference type="Proteomes" id="UP001062846">
    <property type="component" value="Chromosome 1"/>
</dbReference>
<reference evidence="1" key="1">
    <citation type="submission" date="2022-02" db="EMBL/GenBank/DDBJ databases">
        <title>Plant Genome Project.</title>
        <authorList>
            <person name="Zhang R.-G."/>
        </authorList>
    </citation>
    <scope>NUCLEOTIDE SEQUENCE</scope>
    <source>
        <strain evidence="1">AT1</strain>
    </source>
</reference>
<organism evidence="1 2">
    <name type="scientific">Rhododendron molle</name>
    <name type="common">Chinese azalea</name>
    <name type="synonym">Azalea mollis</name>
    <dbReference type="NCBI Taxonomy" id="49168"/>
    <lineage>
        <taxon>Eukaryota</taxon>
        <taxon>Viridiplantae</taxon>
        <taxon>Streptophyta</taxon>
        <taxon>Embryophyta</taxon>
        <taxon>Tracheophyta</taxon>
        <taxon>Spermatophyta</taxon>
        <taxon>Magnoliopsida</taxon>
        <taxon>eudicotyledons</taxon>
        <taxon>Gunneridae</taxon>
        <taxon>Pentapetalae</taxon>
        <taxon>asterids</taxon>
        <taxon>Ericales</taxon>
        <taxon>Ericaceae</taxon>
        <taxon>Ericoideae</taxon>
        <taxon>Rhodoreae</taxon>
        <taxon>Rhododendron</taxon>
    </lineage>
</organism>
<evidence type="ECO:0000313" key="2">
    <source>
        <dbReference type="Proteomes" id="UP001062846"/>
    </source>
</evidence>
<name>A0ACC0Q3B9_RHOML</name>
<evidence type="ECO:0000313" key="1">
    <source>
        <dbReference type="EMBL" id="KAI8572321.1"/>
    </source>
</evidence>
<dbReference type="EMBL" id="CM046388">
    <property type="protein sequence ID" value="KAI8572321.1"/>
    <property type="molecule type" value="Genomic_DNA"/>
</dbReference>
<protein>
    <submittedName>
        <fullName evidence="1">Uncharacterized protein</fullName>
    </submittedName>
</protein>
<proteinExistence type="predicted"/>
<accession>A0ACC0Q3B9</accession>
<sequence length="129" mass="15637">MGSTKIHDYELMHHKLSKLQDKVLALEDYSFDLPATITRYLRKKHNRLLKKFPTKQAKFKRKVQRMMREFKPLLAKRSNWRKKLAQGRKMEHEFLSYAWERFLDLVTWRCPHYFKIVSTLLEASNAPKT</sequence>
<comment type="caution">
    <text evidence="1">The sequence shown here is derived from an EMBL/GenBank/DDBJ whole genome shotgun (WGS) entry which is preliminary data.</text>
</comment>
<gene>
    <name evidence="1" type="ORF">RHMOL_Rhmol01G0188800</name>
</gene>